<dbReference type="InterPro" id="IPR043429">
    <property type="entry name" value="ArtM/GltK/GlnP/TcyL/YhdX-like"/>
</dbReference>
<dbReference type="PROSITE" id="PS50928">
    <property type="entry name" value="ABC_TM1"/>
    <property type="match status" value="1"/>
</dbReference>
<reference evidence="10 11" key="1">
    <citation type="submission" date="2024-03" db="EMBL/GenBank/DDBJ databases">
        <title>Novel species of the genus Variovorax.</title>
        <authorList>
            <person name="Liu Q."/>
            <person name="Xin Y.-H."/>
        </authorList>
    </citation>
    <scope>NUCLEOTIDE SEQUENCE [LARGE SCALE GENOMIC DNA]</scope>
    <source>
        <strain evidence="10 11">KACC 18501</strain>
    </source>
</reference>
<evidence type="ECO:0000256" key="3">
    <source>
        <dbReference type="ARBA" id="ARBA00022448"/>
    </source>
</evidence>
<dbReference type="Pfam" id="PF00528">
    <property type="entry name" value="BPD_transp_1"/>
    <property type="match status" value="1"/>
</dbReference>
<dbReference type="PANTHER" id="PTHR30614">
    <property type="entry name" value="MEMBRANE COMPONENT OF AMINO ACID ABC TRANSPORTER"/>
    <property type="match status" value="1"/>
</dbReference>
<dbReference type="NCBIfam" id="TIGR01726">
    <property type="entry name" value="HEQRo_perm_3TM"/>
    <property type="match status" value="1"/>
</dbReference>
<evidence type="ECO:0000256" key="2">
    <source>
        <dbReference type="ARBA" id="ARBA00010072"/>
    </source>
</evidence>
<feature type="transmembrane region" description="Helical" evidence="8">
    <location>
        <begin position="131"/>
        <end position="150"/>
    </location>
</feature>
<dbReference type="Proteomes" id="UP001363010">
    <property type="component" value="Unassembled WGS sequence"/>
</dbReference>
<organism evidence="10 11">
    <name type="scientific">Variovorax humicola</name>
    <dbReference type="NCBI Taxonomy" id="1769758"/>
    <lineage>
        <taxon>Bacteria</taxon>
        <taxon>Pseudomonadati</taxon>
        <taxon>Pseudomonadota</taxon>
        <taxon>Betaproteobacteria</taxon>
        <taxon>Burkholderiales</taxon>
        <taxon>Comamonadaceae</taxon>
        <taxon>Variovorax</taxon>
    </lineage>
</organism>
<proteinExistence type="inferred from homology"/>
<keyword evidence="11" id="KW-1185">Reference proteome</keyword>
<dbReference type="InterPro" id="IPR000515">
    <property type="entry name" value="MetI-like"/>
</dbReference>
<evidence type="ECO:0000313" key="11">
    <source>
        <dbReference type="Proteomes" id="UP001363010"/>
    </source>
</evidence>
<keyword evidence="6 8" id="KW-1133">Transmembrane helix</keyword>
<feature type="transmembrane region" description="Helical" evidence="8">
    <location>
        <begin position="196"/>
        <end position="218"/>
    </location>
</feature>
<evidence type="ECO:0000256" key="5">
    <source>
        <dbReference type="ARBA" id="ARBA00022692"/>
    </source>
</evidence>
<comment type="caution">
    <text evidence="10">The sequence shown here is derived from an EMBL/GenBank/DDBJ whole genome shotgun (WGS) entry which is preliminary data.</text>
</comment>
<dbReference type="PANTHER" id="PTHR30614:SF21">
    <property type="entry name" value="AMINO ACID ABC TRANSPORTER PERMEASE"/>
    <property type="match status" value="1"/>
</dbReference>
<keyword evidence="3 8" id="KW-0813">Transport</keyword>
<feature type="transmembrane region" description="Helical" evidence="8">
    <location>
        <begin position="63"/>
        <end position="82"/>
    </location>
</feature>
<comment type="similarity">
    <text evidence="2">Belongs to the binding-protein-dependent transport system permease family. HisMQ subfamily.</text>
</comment>
<evidence type="ECO:0000256" key="8">
    <source>
        <dbReference type="RuleBase" id="RU363032"/>
    </source>
</evidence>
<evidence type="ECO:0000313" key="10">
    <source>
        <dbReference type="EMBL" id="MEJ8825927.1"/>
    </source>
</evidence>
<dbReference type="SUPFAM" id="SSF161098">
    <property type="entry name" value="MetI-like"/>
    <property type="match status" value="1"/>
</dbReference>
<dbReference type="Gene3D" id="1.10.3720.10">
    <property type="entry name" value="MetI-like"/>
    <property type="match status" value="1"/>
</dbReference>
<evidence type="ECO:0000259" key="9">
    <source>
        <dbReference type="PROSITE" id="PS50928"/>
    </source>
</evidence>
<comment type="subcellular location">
    <subcellularLocation>
        <location evidence="1">Cell inner membrane</location>
        <topology evidence="1">Multi-pass membrane protein</topology>
    </subcellularLocation>
    <subcellularLocation>
        <location evidence="8">Cell membrane</location>
        <topology evidence="8">Multi-pass membrane protein</topology>
    </subcellularLocation>
</comment>
<evidence type="ECO:0000256" key="7">
    <source>
        <dbReference type="ARBA" id="ARBA00023136"/>
    </source>
</evidence>
<dbReference type="InterPro" id="IPR035906">
    <property type="entry name" value="MetI-like_sf"/>
</dbReference>
<protein>
    <submittedName>
        <fullName evidence="10">Amino acid ABC transporter permease</fullName>
    </submittedName>
</protein>
<evidence type="ECO:0000256" key="4">
    <source>
        <dbReference type="ARBA" id="ARBA00022475"/>
    </source>
</evidence>
<evidence type="ECO:0000256" key="1">
    <source>
        <dbReference type="ARBA" id="ARBA00004429"/>
    </source>
</evidence>
<name>A0ABU8W799_9BURK</name>
<feature type="transmembrane region" description="Helical" evidence="8">
    <location>
        <begin position="25"/>
        <end position="51"/>
    </location>
</feature>
<keyword evidence="5 8" id="KW-0812">Transmembrane</keyword>
<evidence type="ECO:0000256" key="6">
    <source>
        <dbReference type="ARBA" id="ARBA00022989"/>
    </source>
</evidence>
<feature type="transmembrane region" description="Helical" evidence="8">
    <location>
        <begin position="88"/>
        <end position="110"/>
    </location>
</feature>
<gene>
    <name evidence="10" type="ORF">WKW80_28510</name>
</gene>
<feature type="domain" description="ABC transmembrane type-1" evidence="9">
    <location>
        <begin position="25"/>
        <end position="215"/>
    </location>
</feature>
<dbReference type="CDD" id="cd06261">
    <property type="entry name" value="TM_PBP2"/>
    <property type="match status" value="1"/>
</dbReference>
<dbReference type="EMBL" id="JBBKZV010000027">
    <property type="protein sequence ID" value="MEJ8825927.1"/>
    <property type="molecule type" value="Genomic_DNA"/>
</dbReference>
<keyword evidence="4" id="KW-1003">Cell membrane</keyword>
<accession>A0ABU8W799</accession>
<dbReference type="RefSeq" id="WP_340366960.1">
    <property type="nucleotide sequence ID" value="NZ_JBBKZV010000027.1"/>
</dbReference>
<sequence>MGEILSHHLPSLLIGQYPNGPLGGLALTLILSILGLGFAFPLSVALALCRVSPYAILRVPSTVIVYFVRGVPLVLLVFWSYFLVPVLIGQAVSAFTTLLVTLVIYQAAYMSEIVRAGMEALPKGQTEAARSLGLGYGLTMRQVVLPQALYNMLPSLISQFVSTIKETSIGYVISVHELTYSANQVNSSLLTMPLQVFAMLSVIYFIVCFALTQCAVAVDRIVTKRRAGSTITSIESTANDPILQSQ</sequence>
<dbReference type="InterPro" id="IPR010065">
    <property type="entry name" value="AA_ABC_transptr_permease_3TM"/>
</dbReference>
<keyword evidence="7 8" id="KW-0472">Membrane</keyword>